<dbReference type="AlphaFoldDB" id="A0A6F8V9B4"/>
<gene>
    <name evidence="1" type="ORF">SKTS_04480</name>
</gene>
<dbReference type="SUPFAM" id="SSF52540">
    <property type="entry name" value="P-loop containing nucleoside triphosphate hydrolases"/>
    <property type="match status" value="1"/>
</dbReference>
<evidence type="ECO:0000313" key="1">
    <source>
        <dbReference type="EMBL" id="BCB25562.1"/>
    </source>
</evidence>
<dbReference type="Gene3D" id="3.40.50.300">
    <property type="entry name" value="P-loop containing nucleotide triphosphate hydrolases"/>
    <property type="match status" value="1"/>
</dbReference>
<reference evidence="2" key="1">
    <citation type="submission" date="2020-03" db="EMBL/GenBank/DDBJ databases">
        <title>Complete genome sequence of sulfur-oxidizing bacterium skT11.</title>
        <authorList>
            <person name="Kanda M."/>
            <person name="Kojima H."/>
            <person name="Fukui M."/>
        </authorList>
    </citation>
    <scope>NUCLEOTIDE SEQUENCE [LARGE SCALE GENOMIC DNA]</scope>
    <source>
        <strain evidence="2">skT11</strain>
    </source>
</reference>
<dbReference type="CDD" id="cd00009">
    <property type="entry name" value="AAA"/>
    <property type="match status" value="1"/>
</dbReference>
<protein>
    <submittedName>
        <fullName evidence="1">Uncharacterized protein</fullName>
    </submittedName>
</protein>
<organism evidence="1 2">
    <name type="scientific">Sulfurimicrobium lacus</name>
    <dbReference type="NCBI Taxonomy" id="2715678"/>
    <lineage>
        <taxon>Bacteria</taxon>
        <taxon>Pseudomonadati</taxon>
        <taxon>Pseudomonadota</taxon>
        <taxon>Betaproteobacteria</taxon>
        <taxon>Nitrosomonadales</taxon>
        <taxon>Sulfuricellaceae</taxon>
        <taxon>Sulfurimicrobium</taxon>
    </lineage>
</organism>
<dbReference type="PANTHER" id="PTHR42935:SF1">
    <property type="entry name" value="SLR0930 PROTEIN"/>
    <property type="match status" value="1"/>
</dbReference>
<sequence length="293" mass="33384">MKQSNLDRFLDRAETLLQRVEQVLPGIPALPAWDAAIAFRWRKRGTQGFLQAVEHPHRIALKDLQGVDEQKKLLDRNTRQFVQGLPANNVLLTGARGTGKSSLIKAALNEYAPKGLRLIEVERQELVDLPDIVELLYRRSERFIVYCDDLSFDAGEPGYRALKVALDGSVAAPSENVLIYATSNRRHLMPEYMAENLEARNVDGEVHPGETTEEKVSLSERFGLWLSFYPFDQDQYLAIVQHWLAHFGVTDRDSEQVRREALQWALGRGSRSGRSAWQFARDWSGRLGLKSRK</sequence>
<dbReference type="RefSeq" id="WP_173059729.1">
    <property type="nucleotide sequence ID" value="NZ_AP022853.1"/>
</dbReference>
<dbReference type="InterPro" id="IPR008533">
    <property type="entry name" value="DUF815"/>
</dbReference>
<dbReference type="InterPro" id="IPR027417">
    <property type="entry name" value="P-loop_NTPase"/>
</dbReference>
<dbReference type="PANTHER" id="PTHR42935">
    <property type="entry name" value="SLR0930 PROTEIN"/>
    <property type="match status" value="1"/>
</dbReference>
<dbReference type="Proteomes" id="UP000502260">
    <property type="component" value="Chromosome"/>
</dbReference>
<proteinExistence type="predicted"/>
<dbReference type="KEGG" id="slac:SKTS_04480"/>
<dbReference type="Pfam" id="PF05673">
    <property type="entry name" value="DUF815"/>
    <property type="match status" value="1"/>
</dbReference>
<keyword evidence="2" id="KW-1185">Reference proteome</keyword>
<accession>A0A6F8V9B4</accession>
<dbReference type="EMBL" id="AP022853">
    <property type="protein sequence ID" value="BCB25562.1"/>
    <property type="molecule type" value="Genomic_DNA"/>
</dbReference>
<evidence type="ECO:0000313" key="2">
    <source>
        <dbReference type="Proteomes" id="UP000502260"/>
    </source>
</evidence>
<name>A0A6F8V9B4_9PROT</name>